<evidence type="ECO:0000313" key="3">
    <source>
        <dbReference type="Proteomes" id="UP000188268"/>
    </source>
</evidence>
<feature type="region of interest" description="Disordered" evidence="1">
    <location>
        <begin position="1"/>
        <end position="49"/>
    </location>
</feature>
<organism evidence="2 3">
    <name type="scientific">Corchorus capsularis</name>
    <name type="common">Jute</name>
    <dbReference type="NCBI Taxonomy" id="210143"/>
    <lineage>
        <taxon>Eukaryota</taxon>
        <taxon>Viridiplantae</taxon>
        <taxon>Streptophyta</taxon>
        <taxon>Embryophyta</taxon>
        <taxon>Tracheophyta</taxon>
        <taxon>Spermatophyta</taxon>
        <taxon>Magnoliopsida</taxon>
        <taxon>eudicotyledons</taxon>
        <taxon>Gunneridae</taxon>
        <taxon>Pentapetalae</taxon>
        <taxon>rosids</taxon>
        <taxon>malvids</taxon>
        <taxon>Malvales</taxon>
        <taxon>Malvaceae</taxon>
        <taxon>Grewioideae</taxon>
        <taxon>Apeibeae</taxon>
        <taxon>Corchorus</taxon>
    </lineage>
</organism>
<comment type="caution">
    <text evidence="2">The sequence shown here is derived from an EMBL/GenBank/DDBJ whole genome shotgun (WGS) entry which is preliminary data.</text>
</comment>
<protein>
    <submittedName>
        <fullName evidence="2">Uncharacterized protein</fullName>
    </submittedName>
</protein>
<evidence type="ECO:0000256" key="1">
    <source>
        <dbReference type="SAM" id="MobiDB-lite"/>
    </source>
</evidence>
<feature type="compositionally biased region" description="Low complexity" evidence="1">
    <location>
        <begin position="34"/>
        <end position="49"/>
    </location>
</feature>
<dbReference type="AlphaFoldDB" id="A0A1R3J3F0"/>
<evidence type="ECO:0000313" key="2">
    <source>
        <dbReference type="EMBL" id="OMO89363.1"/>
    </source>
</evidence>
<dbReference type="Proteomes" id="UP000188268">
    <property type="component" value="Unassembled WGS sequence"/>
</dbReference>
<gene>
    <name evidence="2" type="ORF">CCACVL1_07888</name>
</gene>
<proteinExistence type="predicted"/>
<keyword evidence="3" id="KW-1185">Reference proteome</keyword>
<name>A0A1R3J3F0_COCAP</name>
<accession>A0A1R3J3F0</accession>
<dbReference type="Gramene" id="OMO89363">
    <property type="protein sequence ID" value="OMO89363"/>
    <property type="gene ID" value="CCACVL1_07888"/>
</dbReference>
<dbReference type="EMBL" id="AWWV01008739">
    <property type="protein sequence ID" value="OMO89363.1"/>
    <property type="molecule type" value="Genomic_DNA"/>
</dbReference>
<sequence length="49" mass="5490">MTRSKKMSPKPDSKTYQCHKSFKTNSVEEEDENSSGGDWDGNSDSDFGN</sequence>
<reference evidence="2 3" key="1">
    <citation type="submission" date="2013-09" db="EMBL/GenBank/DDBJ databases">
        <title>Corchorus capsularis genome sequencing.</title>
        <authorList>
            <person name="Alam M."/>
            <person name="Haque M.S."/>
            <person name="Islam M.S."/>
            <person name="Emdad E.M."/>
            <person name="Islam M.M."/>
            <person name="Ahmed B."/>
            <person name="Halim A."/>
            <person name="Hossen Q.M.M."/>
            <person name="Hossain M.Z."/>
            <person name="Ahmed R."/>
            <person name="Khan M.M."/>
            <person name="Islam R."/>
            <person name="Rashid M.M."/>
            <person name="Khan S.A."/>
            <person name="Rahman M.S."/>
            <person name="Alam M."/>
        </authorList>
    </citation>
    <scope>NUCLEOTIDE SEQUENCE [LARGE SCALE GENOMIC DNA]</scope>
    <source>
        <strain evidence="3">cv. CVL-1</strain>
        <tissue evidence="2">Whole seedling</tissue>
    </source>
</reference>